<accession>K1SYW7</accession>
<keyword evidence="1" id="KW-1133">Transmembrane helix</keyword>
<evidence type="ECO:0000313" key="2">
    <source>
        <dbReference type="EMBL" id="EKC62843.1"/>
    </source>
</evidence>
<sequence>MFGFPGILALKNCKRNRGRYRAIVFSLALSVIMLLAGTGLSYYVNRAMGVRYGTDSPLATATITFNDPSLDTATYTDDLKALAGTGEVRLVGGLQAGEMGSFTLNWADMSQDAIKWFQNQSGLLDEQDYTSEDGQNVTVYPTLLVMDDQEFSDWAGKEVSLNSDYLDCVMITSTYLYNAGSYTQLKNALNLQPGFSMEFAQENGFADTWHVAALAE</sequence>
<feature type="non-terminal residue" evidence="2">
    <location>
        <position position="216"/>
    </location>
</feature>
<dbReference type="AlphaFoldDB" id="K1SYW7"/>
<keyword evidence="1" id="KW-0472">Membrane</keyword>
<reference evidence="2" key="1">
    <citation type="journal article" date="2013" name="Environ. Microbiol.">
        <title>Microbiota from the distal guts of lean and obese adolescents exhibit partial functional redundancy besides clear differences in community structure.</title>
        <authorList>
            <person name="Ferrer M."/>
            <person name="Ruiz A."/>
            <person name="Lanza F."/>
            <person name="Haange S.B."/>
            <person name="Oberbach A."/>
            <person name="Till H."/>
            <person name="Bargiela R."/>
            <person name="Campoy C."/>
            <person name="Segura M.T."/>
            <person name="Richter M."/>
            <person name="von Bergen M."/>
            <person name="Seifert J."/>
            <person name="Suarez A."/>
        </authorList>
    </citation>
    <scope>NUCLEOTIDE SEQUENCE</scope>
</reference>
<name>K1SYW7_9ZZZZ</name>
<gene>
    <name evidence="2" type="ORF">OBE_07774</name>
</gene>
<proteinExistence type="predicted"/>
<comment type="caution">
    <text evidence="2">The sequence shown here is derived from an EMBL/GenBank/DDBJ whole genome shotgun (WGS) entry which is preliminary data.</text>
</comment>
<keyword evidence="1" id="KW-0812">Transmembrane</keyword>
<evidence type="ECO:0000256" key="1">
    <source>
        <dbReference type="SAM" id="Phobius"/>
    </source>
</evidence>
<protein>
    <submittedName>
        <fullName evidence="2">Uncharacterized protein</fullName>
    </submittedName>
</protein>
<organism evidence="2">
    <name type="scientific">human gut metagenome</name>
    <dbReference type="NCBI Taxonomy" id="408170"/>
    <lineage>
        <taxon>unclassified sequences</taxon>
        <taxon>metagenomes</taxon>
        <taxon>organismal metagenomes</taxon>
    </lineage>
</organism>
<dbReference type="EMBL" id="AJWZ01005343">
    <property type="protein sequence ID" value="EKC62843.1"/>
    <property type="molecule type" value="Genomic_DNA"/>
</dbReference>
<feature type="transmembrane region" description="Helical" evidence="1">
    <location>
        <begin position="20"/>
        <end position="44"/>
    </location>
</feature>